<sequence>MFHFTHFVQWLARMGLPTTSPHAMLLEVAQIARAIQWSTSDYVNFPARFTVPDEAPWPVSLHGRTIQVARVRKQFKDGVLPALVVDALNNLGFVWDAKQHNWTLRVLALKTYKALFHNLLVPYEYVVPHHTSPWSRDLWGCKLGVAVTNIRSRVHQLSDERKAELDALGFVWDSHELTFDIKVMALQTYKQLHGHVHVPFEFRVPDNHDAWPARCWKLKLGRAVHDLRCRGDHLAQERRDVLDSLGYDCMFVWDSHELNWDMKLQALKIFKQVFGTLVVPQDFVVPSAAPWPERAWSMKLGVLVHPSCNNIADFTVLVAQIKASTPSEFDKENSTALHRSKEDILCSNYDAHTPKEAALRGNDCGQSLLRLVSRGSAIIAELLRLSNNIPGIFLGSAFVEDPEQRKYLDILFDFAYLKNPEEFENRVNSDTDLLDIDDEFIGNHEDILDRFYQLFDSIYKYIQDFLAFCDQLEKGFFIQHNLANILLNTDGAQLLCEALYLYGVMLLLLDQRIPGPARERMLQTDDVYLQEPAFPHRDHRSTRLAAQASVLYVVLYFAPDILIHEKATMREIVDRHFNDNFIITTYMGNVADLSLVSLSWLEWAPYPAARTALANTLEVSNLVDIVKAKMKSSAKSIDLLTHFLTEGVLTEQYVLENIDKLLDCIRTANVTIRWTILHSRMQETIPMMNHSKEQRMVFDKGTDPDKLVTLLLQTSQLEWKLKQLFELLLASKEERWQHCMKETCDRLTELSEYFTGDKPLTRVDRNEDLIKWFADTSAKVQRHTIAIAFLHFVLAACVVYVASLDYVDHVKAGRRIKRLIEALGHVEQFDQIDTSLQVKAFLSESRAYLTEMVGYAWEVINDFMSILHTRVKRDPSCVILLRALFLKLASILDVPLTRIYQCKSSDVISVAEYYSGEIVDYVRRVMEIIPQSVFRILAGIIKLQTGILAMKKTLLGILEVDPRQVLEEGLRKELVYRVLCIYGLRMWHEELSRVINYNVEAECNRYLKKKVYDRTSQYQSRAIPIPRFSPPKDDPSINFMGRLMHALFLMTDPHETVYSFQCLTWFNEEGVEVAGLSTFGVLHQSIGLLGLVGVDRMLSFRIVHTLNNLIKFWGTAVTPYLPLLDQLTAALEPAWRLPDNASRLYEASMKKVEKIMSKLLKAVLIIGQAALLRKAIVSELAFSSKLDAHLLSCSIETLDKSMLNDIRSHYRSSASVPHPPAAVLVELNKYLETMGANDPYSKIFITMNEPLEKLSALFLLFVLAYMPKLQYDYHFGALKRVRCNMMKHLRKRQSIVLA</sequence>
<name>A0A418AU23_9STRA</name>
<dbReference type="GO" id="GO:0140285">
    <property type="term" value="P:endosome fission"/>
    <property type="evidence" value="ECO:0007669"/>
    <property type="project" value="TreeGrafter"/>
</dbReference>
<dbReference type="GO" id="GO:0007032">
    <property type="term" value="P:endosome organization"/>
    <property type="evidence" value="ECO:0007669"/>
    <property type="project" value="TreeGrafter"/>
</dbReference>
<comment type="caution">
    <text evidence="3">The sequence shown here is derived from an EMBL/GenBank/DDBJ whole genome shotgun (WGS) entry which is preliminary data.</text>
</comment>
<dbReference type="InterPro" id="IPR019393">
    <property type="entry name" value="WASH_strumpellin"/>
</dbReference>
<feature type="domain" description="Helicase-associated" evidence="2">
    <location>
        <begin position="99"/>
        <end position="170"/>
    </location>
</feature>
<dbReference type="InterPro" id="IPR005114">
    <property type="entry name" value="Helicase_assoc"/>
</dbReference>
<evidence type="ECO:0000256" key="1">
    <source>
        <dbReference type="ARBA" id="ARBA00006224"/>
    </source>
</evidence>
<feature type="domain" description="Helicase-associated" evidence="2">
    <location>
        <begin position="176"/>
        <end position="246"/>
    </location>
</feature>
<dbReference type="GO" id="GO:0051125">
    <property type="term" value="P:regulation of actin nucleation"/>
    <property type="evidence" value="ECO:0007669"/>
    <property type="project" value="TreeGrafter"/>
</dbReference>
<dbReference type="PANTHER" id="PTHR15691:SF6">
    <property type="entry name" value="WASH COMPLEX SUBUNIT 5"/>
    <property type="match status" value="1"/>
</dbReference>
<dbReference type="GO" id="GO:0071203">
    <property type="term" value="C:WASH complex"/>
    <property type="evidence" value="ECO:0007669"/>
    <property type="project" value="InterPro"/>
</dbReference>
<dbReference type="VEuPathDB" id="FungiDB:H310_02449"/>
<gene>
    <name evidence="3" type="ORF">DYB32_005595</name>
</gene>
<dbReference type="PANTHER" id="PTHR15691">
    <property type="entry name" value="WASH COMPLEX SUBUNIT 5"/>
    <property type="match status" value="1"/>
</dbReference>
<accession>A0A418AU23</accession>
<dbReference type="GO" id="GO:0005768">
    <property type="term" value="C:endosome"/>
    <property type="evidence" value="ECO:0007669"/>
    <property type="project" value="TreeGrafter"/>
</dbReference>
<protein>
    <recommendedName>
        <fullName evidence="2">Helicase-associated domain-containing protein</fullName>
    </recommendedName>
</protein>
<comment type="similarity">
    <text evidence="1">Belongs to the strumpellin family.</text>
</comment>
<dbReference type="Proteomes" id="UP000285060">
    <property type="component" value="Unassembled WGS sequence"/>
</dbReference>
<organism evidence="3 4">
    <name type="scientific">Aphanomyces invadans</name>
    <dbReference type="NCBI Taxonomy" id="157072"/>
    <lineage>
        <taxon>Eukaryota</taxon>
        <taxon>Sar</taxon>
        <taxon>Stramenopiles</taxon>
        <taxon>Oomycota</taxon>
        <taxon>Saprolegniomycetes</taxon>
        <taxon>Saprolegniales</taxon>
        <taxon>Verrucalvaceae</taxon>
        <taxon>Aphanomyces</taxon>
    </lineage>
</organism>
<dbReference type="Pfam" id="PF10266">
    <property type="entry name" value="Strumpellin"/>
    <property type="match status" value="2"/>
</dbReference>
<dbReference type="VEuPathDB" id="FungiDB:H310_02448"/>
<keyword evidence="4" id="KW-1185">Reference proteome</keyword>
<proteinExistence type="inferred from homology"/>
<reference evidence="3 4" key="1">
    <citation type="submission" date="2018-08" db="EMBL/GenBank/DDBJ databases">
        <title>Aphanomyces genome sequencing and annotation.</title>
        <authorList>
            <person name="Minardi D."/>
            <person name="Oidtmann B."/>
            <person name="Van Der Giezen M."/>
            <person name="Studholme D.J."/>
        </authorList>
    </citation>
    <scope>NUCLEOTIDE SEQUENCE [LARGE SCALE GENOMIC DNA]</scope>
    <source>
        <strain evidence="3 4">NJM0002</strain>
    </source>
</reference>
<dbReference type="EMBL" id="QUSY01000506">
    <property type="protein sequence ID" value="RHY28921.1"/>
    <property type="molecule type" value="Genomic_DNA"/>
</dbReference>
<evidence type="ECO:0000313" key="3">
    <source>
        <dbReference type="EMBL" id="RHY28921.1"/>
    </source>
</evidence>
<dbReference type="GO" id="GO:0030041">
    <property type="term" value="P:actin filament polymerization"/>
    <property type="evidence" value="ECO:0007669"/>
    <property type="project" value="TreeGrafter"/>
</dbReference>
<evidence type="ECO:0000313" key="4">
    <source>
        <dbReference type="Proteomes" id="UP000285060"/>
    </source>
</evidence>
<evidence type="ECO:0000259" key="2">
    <source>
        <dbReference type="Pfam" id="PF03457"/>
    </source>
</evidence>
<dbReference type="Pfam" id="PF03457">
    <property type="entry name" value="HA"/>
    <property type="match status" value="2"/>
</dbReference>